<dbReference type="RefSeq" id="WP_377573054.1">
    <property type="nucleotide sequence ID" value="NZ_JBHTKA010000001.1"/>
</dbReference>
<name>A0ABW3JVY5_9BACT</name>
<dbReference type="Proteomes" id="UP001597112">
    <property type="component" value="Unassembled WGS sequence"/>
</dbReference>
<sequence length="135" mass="14948">MAQKTDAQLKTDNNVIRNETVKKANTKTRVADTLDHYADSKVNRATIATTGTVVQFDVERTYGAVSPETGNITVDTDGACLGMVQLMRHNHPSTEPTFSSPFKRVSGEYVPGVLNYIYMEYISTAEILVSIMQQQ</sequence>
<accession>A0ABW3JVY5</accession>
<organism evidence="1 2">
    <name type="scientific">Ohtaekwangia kribbensis</name>
    <dbReference type="NCBI Taxonomy" id="688913"/>
    <lineage>
        <taxon>Bacteria</taxon>
        <taxon>Pseudomonadati</taxon>
        <taxon>Bacteroidota</taxon>
        <taxon>Cytophagia</taxon>
        <taxon>Cytophagales</taxon>
        <taxon>Fulvivirgaceae</taxon>
        <taxon>Ohtaekwangia</taxon>
    </lineage>
</organism>
<comment type="caution">
    <text evidence="1">The sequence shown here is derived from an EMBL/GenBank/DDBJ whole genome shotgun (WGS) entry which is preliminary data.</text>
</comment>
<proteinExistence type="predicted"/>
<evidence type="ECO:0000313" key="1">
    <source>
        <dbReference type="EMBL" id="MFD0997674.1"/>
    </source>
</evidence>
<reference evidence="2" key="1">
    <citation type="journal article" date="2019" name="Int. J. Syst. Evol. Microbiol.">
        <title>The Global Catalogue of Microorganisms (GCM) 10K type strain sequencing project: providing services to taxonomists for standard genome sequencing and annotation.</title>
        <authorList>
            <consortium name="The Broad Institute Genomics Platform"/>
            <consortium name="The Broad Institute Genome Sequencing Center for Infectious Disease"/>
            <person name="Wu L."/>
            <person name="Ma J."/>
        </authorList>
    </citation>
    <scope>NUCLEOTIDE SEQUENCE [LARGE SCALE GENOMIC DNA]</scope>
    <source>
        <strain evidence="2">CCUG 58938</strain>
    </source>
</reference>
<protein>
    <submittedName>
        <fullName evidence="1">Uncharacterized protein</fullName>
    </submittedName>
</protein>
<keyword evidence="2" id="KW-1185">Reference proteome</keyword>
<dbReference type="EMBL" id="JBHTKA010000001">
    <property type="protein sequence ID" value="MFD0997674.1"/>
    <property type="molecule type" value="Genomic_DNA"/>
</dbReference>
<evidence type="ECO:0000313" key="2">
    <source>
        <dbReference type="Proteomes" id="UP001597112"/>
    </source>
</evidence>
<gene>
    <name evidence="1" type="ORF">ACFQ21_00080</name>
</gene>